<dbReference type="InterPro" id="IPR036895">
    <property type="entry name" value="Uracil-DNA_glycosylase-like_sf"/>
</dbReference>
<dbReference type="Gene3D" id="3.40.470.10">
    <property type="entry name" value="Uracil-DNA glycosylase-like domain"/>
    <property type="match status" value="1"/>
</dbReference>
<feature type="compositionally biased region" description="Basic and acidic residues" evidence="4">
    <location>
        <begin position="85"/>
        <end position="94"/>
    </location>
</feature>
<evidence type="ECO:0000256" key="2">
    <source>
        <dbReference type="ARBA" id="ARBA00022801"/>
    </source>
</evidence>
<dbReference type="GO" id="GO:0008263">
    <property type="term" value="F:pyrimidine-specific mismatch base pair DNA N-glycosylase activity"/>
    <property type="evidence" value="ECO:0007669"/>
    <property type="project" value="TreeGrafter"/>
</dbReference>
<organism evidence="6 7">
    <name type="scientific">Trametes cubensis</name>
    <dbReference type="NCBI Taxonomy" id="1111947"/>
    <lineage>
        <taxon>Eukaryota</taxon>
        <taxon>Fungi</taxon>
        <taxon>Dikarya</taxon>
        <taxon>Basidiomycota</taxon>
        <taxon>Agaricomycotina</taxon>
        <taxon>Agaricomycetes</taxon>
        <taxon>Polyporales</taxon>
        <taxon>Polyporaceae</taxon>
        <taxon>Trametes</taxon>
    </lineage>
</organism>
<dbReference type="Proteomes" id="UP001215151">
    <property type="component" value="Unassembled WGS sequence"/>
</dbReference>
<proteinExistence type="predicted"/>
<sequence length="369" mass="40616">MKGSSATSPAVTPTQLLRDKLSAFRFDKQSTPSLRRSPRNHLLVNTGLEETESELPTASTPARRKRAASDSAPATDSNFKRVKRESRTKLEKPSRGIAPPEKYAHLDPLNDYLGQEPDMLDVLFCGINPGQLSARVGHHFAHPTNHFWACLYGGGLTDRLLSASEDYTLPDRYKYGMTNLVERPSAQAAELANNEFTAGVPALLQKIVHKRPRLVCFVGKGIWDSFIKAAAPPAVASEEPSSNEDQSAELSTAGIAQGHSNDSFAMKAKTSKKHGSRTKSPKGKSKAPKEPFVYDLQPYKVVHSDPTAKVRETLFFVVVSTSGLVAGYQRPEKIKQFALLKQRLEELKDGRLDTSRMTVIPIPERILAV</sequence>
<comment type="caution">
    <text evidence="6">The sequence shown here is derived from an EMBL/GenBank/DDBJ whole genome shotgun (WGS) entry which is preliminary data.</text>
</comment>
<protein>
    <recommendedName>
        <fullName evidence="5">Uracil-DNA glycosylase-like domain-containing protein</fullName>
    </recommendedName>
</protein>
<evidence type="ECO:0000259" key="5">
    <source>
        <dbReference type="Pfam" id="PF03167"/>
    </source>
</evidence>
<evidence type="ECO:0000313" key="7">
    <source>
        <dbReference type="Proteomes" id="UP001215151"/>
    </source>
</evidence>
<keyword evidence="7" id="KW-1185">Reference proteome</keyword>
<feature type="domain" description="Uracil-DNA glycosylase-like" evidence="5">
    <location>
        <begin position="116"/>
        <end position="258"/>
    </location>
</feature>
<keyword evidence="2" id="KW-0378">Hydrolase</keyword>
<dbReference type="InterPro" id="IPR015637">
    <property type="entry name" value="MUG/TDG"/>
</dbReference>
<reference evidence="6" key="1">
    <citation type="submission" date="2022-11" db="EMBL/GenBank/DDBJ databases">
        <title>Genome Sequence of Cubamyces cubensis.</title>
        <authorList>
            <person name="Buettner E."/>
        </authorList>
    </citation>
    <scope>NUCLEOTIDE SEQUENCE</scope>
    <source>
        <strain evidence="6">MPL-01</strain>
    </source>
</reference>
<dbReference type="EMBL" id="JAPEVG010000141">
    <property type="protein sequence ID" value="KAJ8481270.1"/>
    <property type="molecule type" value="Genomic_DNA"/>
</dbReference>
<name>A0AAD7TUW2_9APHY</name>
<feature type="compositionally biased region" description="Basic residues" evidence="4">
    <location>
        <begin position="269"/>
        <end position="286"/>
    </location>
</feature>
<dbReference type="GO" id="GO:0004844">
    <property type="term" value="F:uracil DNA N-glycosylase activity"/>
    <property type="evidence" value="ECO:0007669"/>
    <property type="project" value="TreeGrafter"/>
</dbReference>
<dbReference type="AlphaFoldDB" id="A0AAD7TUW2"/>
<accession>A0AAD7TUW2</accession>
<dbReference type="CDD" id="cd10028">
    <property type="entry name" value="UDG-F2_TDG_MUG"/>
    <property type="match status" value="1"/>
</dbReference>
<dbReference type="PANTHER" id="PTHR12159:SF9">
    <property type="entry name" value="G_T MISMATCH-SPECIFIC THYMINE DNA GLYCOSYLASE"/>
    <property type="match status" value="1"/>
</dbReference>
<evidence type="ECO:0000256" key="4">
    <source>
        <dbReference type="SAM" id="MobiDB-lite"/>
    </source>
</evidence>
<keyword evidence="1" id="KW-0227">DNA damage</keyword>
<gene>
    <name evidence="6" type="ORF">ONZ51_g6116</name>
</gene>
<dbReference type="PANTHER" id="PTHR12159">
    <property type="entry name" value="G/T AND G/U MISMATCH-SPECIFIC DNA GLYCOSYLASE"/>
    <property type="match status" value="1"/>
</dbReference>
<evidence type="ECO:0000256" key="1">
    <source>
        <dbReference type="ARBA" id="ARBA00022763"/>
    </source>
</evidence>
<feature type="region of interest" description="Disordered" evidence="4">
    <location>
        <begin position="267"/>
        <end position="290"/>
    </location>
</feature>
<evidence type="ECO:0000313" key="6">
    <source>
        <dbReference type="EMBL" id="KAJ8481270.1"/>
    </source>
</evidence>
<keyword evidence="3" id="KW-0234">DNA repair</keyword>
<dbReference type="InterPro" id="IPR005122">
    <property type="entry name" value="Uracil-DNA_glycosylase-like"/>
</dbReference>
<dbReference type="SUPFAM" id="SSF52141">
    <property type="entry name" value="Uracil-DNA glycosylase-like"/>
    <property type="match status" value="1"/>
</dbReference>
<dbReference type="Pfam" id="PF03167">
    <property type="entry name" value="UDG"/>
    <property type="match status" value="1"/>
</dbReference>
<feature type="region of interest" description="Disordered" evidence="4">
    <location>
        <begin position="22"/>
        <end position="103"/>
    </location>
</feature>
<evidence type="ECO:0000256" key="3">
    <source>
        <dbReference type="ARBA" id="ARBA00023204"/>
    </source>
</evidence>
<dbReference type="GO" id="GO:0006285">
    <property type="term" value="P:base-excision repair, AP site formation"/>
    <property type="evidence" value="ECO:0007669"/>
    <property type="project" value="InterPro"/>
</dbReference>